<keyword evidence="2" id="KW-1185">Reference proteome</keyword>
<dbReference type="EMBL" id="JAYMGO010000014">
    <property type="protein sequence ID" value="KAL1261461.1"/>
    <property type="molecule type" value="Genomic_DNA"/>
</dbReference>
<comment type="caution">
    <text evidence="1">The sequence shown here is derived from an EMBL/GenBank/DDBJ whole genome shotgun (WGS) entry which is preliminary data.</text>
</comment>
<protein>
    <submittedName>
        <fullName evidence="1">Uncharacterized protein</fullName>
    </submittedName>
</protein>
<evidence type="ECO:0000313" key="1">
    <source>
        <dbReference type="EMBL" id="KAL1261461.1"/>
    </source>
</evidence>
<proteinExistence type="predicted"/>
<reference evidence="1 2" key="1">
    <citation type="submission" date="2023-09" db="EMBL/GenBank/DDBJ databases">
        <authorList>
            <person name="Wang M."/>
        </authorList>
    </citation>
    <scope>NUCLEOTIDE SEQUENCE [LARGE SCALE GENOMIC DNA]</scope>
    <source>
        <strain evidence="1">GT-2023</strain>
        <tissue evidence="1">Liver</tissue>
    </source>
</reference>
<gene>
    <name evidence="1" type="ORF">QQF64_006726</name>
</gene>
<dbReference type="Proteomes" id="UP001558613">
    <property type="component" value="Unassembled WGS sequence"/>
</dbReference>
<organism evidence="1 2">
    <name type="scientific">Cirrhinus molitorella</name>
    <name type="common">mud carp</name>
    <dbReference type="NCBI Taxonomy" id="172907"/>
    <lineage>
        <taxon>Eukaryota</taxon>
        <taxon>Metazoa</taxon>
        <taxon>Chordata</taxon>
        <taxon>Craniata</taxon>
        <taxon>Vertebrata</taxon>
        <taxon>Euteleostomi</taxon>
        <taxon>Actinopterygii</taxon>
        <taxon>Neopterygii</taxon>
        <taxon>Teleostei</taxon>
        <taxon>Ostariophysi</taxon>
        <taxon>Cypriniformes</taxon>
        <taxon>Cyprinidae</taxon>
        <taxon>Labeoninae</taxon>
        <taxon>Labeonini</taxon>
        <taxon>Cirrhinus</taxon>
    </lineage>
</organism>
<name>A0ABR3MB24_9TELE</name>
<sequence>MDVRLDRFQYLIRDIKVALLTSNESSKRQIRNECLSYLSADFRCRLIGWIPSKDPQVNQASCFKLPALPLCHEAIYSTTSKVTASTESTL</sequence>
<accession>A0ABR3MB24</accession>
<evidence type="ECO:0000313" key="2">
    <source>
        <dbReference type="Proteomes" id="UP001558613"/>
    </source>
</evidence>